<accession>A0AAU8KAA9</accession>
<dbReference type="EMBL" id="CP136798">
    <property type="protein sequence ID" value="XCN12837.1"/>
    <property type="molecule type" value="Genomic_DNA"/>
</dbReference>
<dbReference type="Gene3D" id="2.30.38.10">
    <property type="entry name" value="Luciferase, Domain 3"/>
    <property type="match status" value="1"/>
</dbReference>
<evidence type="ECO:0000256" key="1">
    <source>
        <dbReference type="ARBA" id="ARBA00004924"/>
    </source>
</evidence>
<dbReference type="InterPro" id="IPR006162">
    <property type="entry name" value="Ppantetheine_attach_site"/>
</dbReference>
<protein>
    <submittedName>
        <fullName evidence="7">Non-ribosomal peptide synthetase</fullName>
    </submittedName>
</protein>
<evidence type="ECO:0000259" key="6">
    <source>
        <dbReference type="PROSITE" id="PS50075"/>
    </source>
</evidence>
<sequence>MSAPPDPVSPTGYAPGLVRLPADHRRPPGPARRPVWERAADPAEPAKTGGAVRAEAERAGTGTDAVLLAAYAALLARWTAQPRVAFGFTAAGRPPRLLVLDTASDTPFAELVREVAGHLDRAPDPATDLADAAVGFVRGGPAGATPPPYGELWLRLVDAPDGELLGTLDVAYDGGLFAEETAQRFLGHYRTLLAGAVADPGRPLSRLPLLTEAELHRMLVEWNDTRTELPLHDGTLHGAFTRQAERRPHAVAVVDGERRVTYAETDAAANRLARHLRALGVTRGTPVGLSLPRSAEFLVAALAVLKAGGAYVPLDPAYPRARLRTMLADARCHAVVTSEESAGRFGLPSERTVRLDTDAAAIAAHPDTAPDAAVAPDDLCYIIFTSGSTGRPKGIALRHAGVLNNLLDIDTRYEVGPGDAVLAVSSPSFDMSVYEFLGTAVCGATVVVPDRGSEKDPAHWAELIRTHGITLWNSAPSLYELLVTHAERAGDADLTSLRLSLCGGDWIPVGLPDRIRAHAPGLRFIALGGATEASVHSTVHEVVRTDPARASIPYGRPMANQRTYVLDAARRPVPVGVPGELYLAGDGLARGYTGEQAVTDARFGTWSHGPVTGERLYRTGDLVRYDAEGLLELLGRIDFQVKIRGVRVETGEVEAAVTKHPAVKACVVTAHGTADHDKRLIAHAVLHPGDKVTGEELRCHAATSLPPAMVPAAVVLLDAFPLTPNGKVDRTALSAPRAASAESGGGDPESPRDAWERRVAEAWCEILGAEHVGRDRDFFAAGGDSLAAIRIVQLIDPHLPVAELFDHPTVRTLGARLRALEEER</sequence>
<keyword evidence="3" id="KW-0597">Phosphoprotein</keyword>
<evidence type="ECO:0000256" key="2">
    <source>
        <dbReference type="ARBA" id="ARBA00022450"/>
    </source>
</evidence>
<dbReference type="GO" id="GO:0016874">
    <property type="term" value="F:ligase activity"/>
    <property type="evidence" value="ECO:0007669"/>
    <property type="project" value="UniProtKB-KW"/>
</dbReference>
<dbReference type="InterPro" id="IPR020806">
    <property type="entry name" value="PKS_PP-bd"/>
</dbReference>
<organism evidence="7">
    <name type="scientific">Streptomyces sp. JL1001</name>
    <dbReference type="NCBI Taxonomy" id="3078227"/>
    <lineage>
        <taxon>Bacteria</taxon>
        <taxon>Bacillati</taxon>
        <taxon>Actinomycetota</taxon>
        <taxon>Actinomycetes</taxon>
        <taxon>Kitasatosporales</taxon>
        <taxon>Streptomycetaceae</taxon>
        <taxon>Streptomyces</taxon>
    </lineage>
</organism>
<dbReference type="InterPro" id="IPR036736">
    <property type="entry name" value="ACP-like_sf"/>
</dbReference>
<dbReference type="GO" id="GO:0044550">
    <property type="term" value="P:secondary metabolite biosynthetic process"/>
    <property type="evidence" value="ECO:0007669"/>
    <property type="project" value="TreeGrafter"/>
</dbReference>
<dbReference type="Pfam" id="PF13193">
    <property type="entry name" value="AMP-binding_C"/>
    <property type="match status" value="1"/>
</dbReference>
<dbReference type="CDD" id="cd05930">
    <property type="entry name" value="A_NRPS"/>
    <property type="match status" value="1"/>
</dbReference>
<dbReference type="Gene3D" id="3.30.300.30">
    <property type="match status" value="1"/>
</dbReference>
<dbReference type="PROSITE" id="PS50075">
    <property type="entry name" value="CARRIER"/>
    <property type="match status" value="1"/>
</dbReference>
<dbReference type="Pfam" id="PF00501">
    <property type="entry name" value="AMP-binding"/>
    <property type="match status" value="1"/>
</dbReference>
<dbReference type="PANTHER" id="PTHR45527:SF10">
    <property type="entry name" value="PYOCHELIN SYNTHASE PCHF"/>
    <property type="match status" value="1"/>
</dbReference>
<dbReference type="PROSITE" id="PS00012">
    <property type="entry name" value="PHOSPHOPANTETHEINE"/>
    <property type="match status" value="1"/>
</dbReference>
<evidence type="ECO:0000256" key="5">
    <source>
        <dbReference type="SAM" id="MobiDB-lite"/>
    </source>
</evidence>
<proteinExistence type="predicted"/>
<dbReference type="Pfam" id="PF00550">
    <property type="entry name" value="PP-binding"/>
    <property type="match status" value="1"/>
</dbReference>
<dbReference type="GO" id="GO:0005737">
    <property type="term" value="C:cytoplasm"/>
    <property type="evidence" value="ECO:0007669"/>
    <property type="project" value="TreeGrafter"/>
</dbReference>
<feature type="region of interest" description="Disordered" evidence="5">
    <location>
        <begin position="1"/>
        <end position="56"/>
    </location>
</feature>
<dbReference type="GO" id="GO:0031177">
    <property type="term" value="F:phosphopantetheine binding"/>
    <property type="evidence" value="ECO:0007669"/>
    <property type="project" value="InterPro"/>
</dbReference>
<keyword evidence="2" id="KW-0596">Phosphopantetheine</keyword>
<dbReference type="AlphaFoldDB" id="A0AAU8KAA9"/>
<dbReference type="FunFam" id="3.40.50.980:FF:000001">
    <property type="entry name" value="Non-ribosomal peptide synthetase"/>
    <property type="match status" value="1"/>
</dbReference>
<dbReference type="FunFam" id="3.40.50.12780:FF:000012">
    <property type="entry name" value="Non-ribosomal peptide synthetase"/>
    <property type="match status" value="1"/>
</dbReference>
<dbReference type="InterPro" id="IPR020845">
    <property type="entry name" value="AMP-binding_CS"/>
</dbReference>
<dbReference type="GO" id="GO:0043041">
    <property type="term" value="P:amino acid activation for nonribosomal peptide biosynthetic process"/>
    <property type="evidence" value="ECO:0007669"/>
    <property type="project" value="TreeGrafter"/>
</dbReference>
<dbReference type="Gene3D" id="3.40.50.980">
    <property type="match status" value="2"/>
</dbReference>
<comment type="pathway">
    <text evidence="1">Siderophore biosynthesis.</text>
</comment>
<gene>
    <name evidence="7" type="ORF">R1Y80_03940</name>
</gene>
<evidence type="ECO:0000313" key="7">
    <source>
        <dbReference type="EMBL" id="XCN12837.1"/>
    </source>
</evidence>
<dbReference type="SUPFAM" id="SSF47336">
    <property type="entry name" value="ACP-like"/>
    <property type="match status" value="1"/>
</dbReference>
<dbReference type="Gene3D" id="1.10.1200.10">
    <property type="entry name" value="ACP-like"/>
    <property type="match status" value="1"/>
</dbReference>
<evidence type="ECO:0000256" key="3">
    <source>
        <dbReference type="ARBA" id="ARBA00022553"/>
    </source>
</evidence>
<dbReference type="SUPFAM" id="SSF52777">
    <property type="entry name" value="CoA-dependent acyltransferases"/>
    <property type="match status" value="1"/>
</dbReference>
<dbReference type="InterPro" id="IPR000873">
    <property type="entry name" value="AMP-dep_synth/lig_dom"/>
</dbReference>
<dbReference type="SMART" id="SM00823">
    <property type="entry name" value="PKS_PP"/>
    <property type="match status" value="1"/>
</dbReference>
<keyword evidence="4" id="KW-0436">Ligase</keyword>
<dbReference type="RefSeq" id="WP_354596416.1">
    <property type="nucleotide sequence ID" value="NZ_CP136798.1"/>
</dbReference>
<dbReference type="InterPro" id="IPR045851">
    <property type="entry name" value="AMP-bd_C_sf"/>
</dbReference>
<dbReference type="Gene3D" id="3.30.559.30">
    <property type="entry name" value="Nonribosomal peptide synthetase, condensation domain"/>
    <property type="match status" value="1"/>
</dbReference>
<feature type="region of interest" description="Disordered" evidence="5">
    <location>
        <begin position="733"/>
        <end position="754"/>
    </location>
</feature>
<feature type="domain" description="Carrier" evidence="6">
    <location>
        <begin position="750"/>
        <end position="824"/>
    </location>
</feature>
<evidence type="ECO:0000256" key="4">
    <source>
        <dbReference type="ARBA" id="ARBA00022598"/>
    </source>
</evidence>
<dbReference type="InterPro" id="IPR010071">
    <property type="entry name" value="AA_adenyl_dom"/>
</dbReference>
<dbReference type="SUPFAM" id="SSF56801">
    <property type="entry name" value="Acetyl-CoA synthetase-like"/>
    <property type="match status" value="1"/>
</dbReference>
<reference evidence="7" key="1">
    <citation type="submission" date="2023-10" db="EMBL/GenBank/DDBJ databases">
        <title>Complete genome sequence of Streptomyces sp. JL1001.</title>
        <authorList>
            <person name="Jiang L."/>
        </authorList>
    </citation>
    <scope>NUCLEOTIDE SEQUENCE</scope>
    <source>
        <strain evidence="7">JL1001</strain>
    </source>
</reference>
<name>A0AAU8KAA9_9ACTN</name>
<dbReference type="GO" id="GO:0017000">
    <property type="term" value="P:antibiotic biosynthetic process"/>
    <property type="evidence" value="ECO:0007669"/>
    <property type="project" value="UniProtKB-ARBA"/>
</dbReference>
<dbReference type="PANTHER" id="PTHR45527">
    <property type="entry name" value="NONRIBOSOMAL PEPTIDE SYNTHETASE"/>
    <property type="match status" value="1"/>
</dbReference>
<dbReference type="PROSITE" id="PS00455">
    <property type="entry name" value="AMP_BINDING"/>
    <property type="match status" value="1"/>
</dbReference>
<dbReference type="NCBIfam" id="TIGR01733">
    <property type="entry name" value="AA-adenyl-dom"/>
    <property type="match status" value="1"/>
</dbReference>
<dbReference type="InterPro" id="IPR009081">
    <property type="entry name" value="PP-bd_ACP"/>
</dbReference>
<dbReference type="InterPro" id="IPR025110">
    <property type="entry name" value="AMP-bd_C"/>
</dbReference>